<keyword evidence="5" id="KW-0692">RNA repair</keyword>
<keyword evidence="4 9" id="KW-0547">Nucleotide-binding</keyword>
<sequence length="338" mass="36356">MKPVATAPSGLRLIEGGGVAEANRAPANGFGLRAAPGGIAPDAHLAAGKLTRVGLGERVPPAIFERLEEIARLPYVERVLALPDVHWKEQMEVPSSISIATRNVVVPEFTSAAVNDGMGVVRTSLRESDVTPERMARFFTGINAHSAAHFFDTNRYSISSDELRRAVTAGAAGLVPRYGLPESVLDRFEDGGRVPDRGDGPVSLGEVVPLPLLATRFSRSEMGLNFGGNHFLEVQVVDEILDAEVAARWGFERGAVVVMYHLGPGPFGATLLHHYSRRLKLPASPHPPRGAVGRRTAASRGARDGDQLRVRLPPGDPARDPRWTAGEHRARRPGRAVL</sequence>
<accession>A0A538T1L4</accession>
<dbReference type="GO" id="GO:0005525">
    <property type="term" value="F:GTP binding"/>
    <property type="evidence" value="ECO:0007669"/>
    <property type="project" value="UniProtKB-KW"/>
</dbReference>
<keyword evidence="2" id="KW-0436">Ligase</keyword>
<evidence type="ECO:0000256" key="11">
    <source>
        <dbReference type="SAM" id="MobiDB-lite"/>
    </source>
</evidence>
<evidence type="ECO:0000313" key="12">
    <source>
        <dbReference type="EMBL" id="TMQ57519.1"/>
    </source>
</evidence>
<evidence type="ECO:0000256" key="7">
    <source>
        <dbReference type="ARBA" id="ARBA00023211"/>
    </source>
</evidence>
<feature type="compositionally biased region" description="Basic and acidic residues" evidence="11">
    <location>
        <begin position="317"/>
        <end position="328"/>
    </location>
</feature>
<dbReference type="Gene3D" id="3.90.1860.10">
    <property type="entry name" value="tRNA-splicing ligase RtcB"/>
    <property type="match status" value="1"/>
</dbReference>
<evidence type="ECO:0000256" key="9">
    <source>
        <dbReference type="PIRSR" id="PIRSR601233-2"/>
    </source>
</evidence>
<dbReference type="AlphaFoldDB" id="A0A538T1L4"/>
<dbReference type="SUPFAM" id="SSF103365">
    <property type="entry name" value="Hypothetical protein PH1602"/>
    <property type="match status" value="1"/>
</dbReference>
<dbReference type="EMBL" id="VBOS01000120">
    <property type="protein sequence ID" value="TMQ57519.1"/>
    <property type="molecule type" value="Genomic_DNA"/>
</dbReference>
<gene>
    <name evidence="12" type="ORF">E6K72_03590</name>
</gene>
<evidence type="ECO:0000313" key="13">
    <source>
        <dbReference type="Proteomes" id="UP000317716"/>
    </source>
</evidence>
<dbReference type="PANTHER" id="PTHR11118:SF1">
    <property type="entry name" value="RNA-SPLICING LIGASE RTCB HOMOLOG"/>
    <property type="match status" value="1"/>
</dbReference>
<dbReference type="Proteomes" id="UP000317716">
    <property type="component" value="Unassembled WGS sequence"/>
</dbReference>
<organism evidence="12 13">
    <name type="scientific">Eiseniibacteriota bacterium</name>
    <dbReference type="NCBI Taxonomy" id="2212470"/>
    <lineage>
        <taxon>Bacteria</taxon>
        <taxon>Candidatus Eiseniibacteriota</taxon>
    </lineage>
</organism>
<comment type="caution">
    <text evidence="12">The sequence shown here is derived from an EMBL/GenBank/DDBJ whole genome shotgun (WGS) entry which is preliminary data.</text>
</comment>
<dbReference type="Pfam" id="PF01139">
    <property type="entry name" value="RtcB"/>
    <property type="match status" value="1"/>
</dbReference>
<reference evidence="12 13" key="1">
    <citation type="journal article" date="2019" name="Nat. Microbiol.">
        <title>Mediterranean grassland soil C-N compound turnover is dependent on rainfall and depth, and is mediated by genomically divergent microorganisms.</title>
        <authorList>
            <person name="Diamond S."/>
            <person name="Andeer P.F."/>
            <person name="Li Z."/>
            <person name="Crits-Christoph A."/>
            <person name="Burstein D."/>
            <person name="Anantharaman K."/>
            <person name="Lane K.R."/>
            <person name="Thomas B.C."/>
            <person name="Pan C."/>
            <person name="Northen T.R."/>
            <person name="Banfield J.F."/>
        </authorList>
    </citation>
    <scope>NUCLEOTIDE SEQUENCE [LARGE SCALE GENOMIC DNA]</scope>
    <source>
        <strain evidence="12">WS_2</strain>
    </source>
</reference>
<keyword evidence="7 10" id="KW-0464">Manganese</keyword>
<name>A0A538T1L4_UNCEI</name>
<protein>
    <recommendedName>
        <fullName evidence="1">3'-phosphate/5'-hydroxy nucleic acid ligase</fullName>
        <ecNumber evidence="1">6.5.1.8</ecNumber>
    </recommendedName>
</protein>
<evidence type="ECO:0000256" key="3">
    <source>
        <dbReference type="ARBA" id="ARBA00022723"/>
    </source>
</evidence>
<comment type="cofactor">
    <cofactor evidence="10">
        <name>Mn(2+)</name>
        <dbReference type="ChEBI" id="CHEBI:29035"/>
    </cofactor>
    <text evidence="10">Binds 2 manganese ions per subunit.</text>
</comment>
<evidence type="ECO:0000256" key="10">
    <source>
        <dbReference type="PIRSR" id="PIRSR601233-3"/>
    </source>
</evidence>
<feature type="binding site" evidence="10">
    <location>
        <position position="261"/>
    </location>
    <ligand>
        <name>Mn(2+)</name>
        <dbReference type="ChEBI" id="CHEBI:29035"/>
        <label>2</label>
    </ligand>
</feature>
<dbReference type="GO" id="GO:0042245">
    <property type="term" value="P:RNA repair"/>
    <property type="evidence" value="ECO:0007669"/>
    <property type="project" value="UniProtKB-KW"/>
</dbReference>
<evidence type="ECO:0000256" key="1">
    <source>
        <dbReference type="ARBA" id="ARBA00012726"/>
    </source>
</evidence>
<feature type="region of interest" description="Disordered" evidence="11">
    <location>
        <begin position="280"/>
        <end position="338"/>
    </location>
</feature>
<evidence type="ECO:0000256" key="4">
    <source>
        <dbReference type="ARBA" id="ARBA00022741"/>
    </source>
</evidence>
<evidence type="ECO:0000256" key="6">
    <source>
        <dbReference type="ARBA" id="ARBA00023134"/>
    </source>
</evidence>
<evidence type="ECO:0000256" key="5">
    <source>
        <dbReference type="ARBA" id="ARBA00022800"/>
    </source>
</evidence>
<feature type="compositionally biased region" description="Basic residues" evidence="11">
    <location>
        <begin position="329"/>
        <end position="338"/>
    </location>
</feature>
<dbReference type="PANTHER" id="PTHR11118">
    <property type="entry name" value="RNA-SPLICING LIGASE RTCB HOMOLOG"/>
    <property type="match status" value="1"/>
</dbReference>
<dbReference type="GO" id="GO:0046872">
    <property type="term" value="F:metal ion binding"/>
    <property type="evidence" value="ECO:0007669"/>
    <property type="project" value="UniProtKB-KW"/>
</dbReference>
<dbReference type="GO" id="GO:0003972">
    <property type="term" value="F:RNA ligase (ATP) activity"/>
    <property type="evidence" value="ECO:0007669"/>
    <property type="project" value="TreeGrafter"/>
</dbReference>
<dbReference type="GO" id="GO:0170057">
    <property type="term" value="F:RNA ligase (GTP) activity"/>
    <property type="evidence" value="ECO:0007669"/>
    <property type="project" value="UniProtKB-EC"/>
</dbReference>
<proteinExistence type="predicted"/>
<evidence type="ECO:0000256" key="8">
    <source>
        <dbReference type="ARBA" id="ARBA00047746"/>
    </source>
</evidence>
<dbReference type="GO" id="GO:0006396">
    <property type="term" value="P:RNA processing"/>
    <property type="evidence" value="ECO:0007669"/>
    <property type="project" value="InterPro"/>
</dbReference>
<comment type="catalytic activity">
    <reaction evidence="8">
        <text>a 3'-end 3'-phospho-ribonucleotide-RNA + a 5'-end dephospho-ribonucleoside-RNA + GTP = a ribonucleotidyl-ribonucleotide-RNA + GMP + diphosphate</text>
        <dbReference type="Rhea" id="RHEA:68076"/>
        <dbReference type="Rhea" id="RHEA-COMP:10463"/>
        <dbReference type="Rhea" id="RHEA-COMP:13936"/>
        <dbReference type="Rhea" id="RHEA-COMP:17355"/>
        <dbReference type="ChEBI" id="CHEBI:33019"/>
        <dbReference type="ChEBI" id="CHEBI:37565"/>
        <dbReference type="ChEBI" id="CHEBI:58115"/>
        <dbReference type="ChEBI" id="CHEBI:83062"/>
        <dbReference type="ChEBI" id="CHEBI:138284"/>
        <dbReference type="ChEBI" id="CHEBI:173118"/>
        <dbReference type="EC" id="6.5.1.8"/>
    </reaction>
</comment>
<keyword evidence="3 10" id="KW-0479">Metal-binding</keyword>
<feature type="binding site" evidence="9">
    <location>
        <begin position="229"/>
        <end position="233"/>
    </location>
    <ligand>
        <name>GMP</name>
        <dbReference type="ChEBI" id="CHEBI:58115"/>
    </ligand>
</feature>
<evidence type="ECO:0000256" key="2">
    <source>
        <dbReference type="ARBA" id="ARBA00022598"/>
    </source>
</evidence>
<dbReference type="EC" id="6.5.1.8" evidence="1"/>
<feature type="binding site" evidence="10">
    <location>
        <position position="230"/>
    </location>
    <ligand>
        <name>Mn(2+)</name>
        <dbReference type="ChEBI" id="CHEBI:29035"/>
        <label>1</label>
    </ligand>
</feature>
<dbReference type="InterPro" id="IPR036025">
    <property type="entry name" value="RtcB-like_sf"/>
</dbReference>
<keyword evidence="6 9" id="KW-0342">GTP-binding</keyword>
<dbReference type="InterPro" id="IPR001233">
    <property type="entry name" value="RtcB"/>
</dbReference>